<feature type="transmembrane region" description="Helical" evidence="2">
    <location>
        <begin position="12"/>
        <end position="31"/>
    </location>
</feature>
<keyword evidence="2" id="KW-1133">Transmembrane helix</keyword>
<protein>
    <recommendedName>
        <fullName evidence="3">RING-type domain-containing protein</fullName>
    </recommendedName>
</protein>
<keyword evidence="2" id="KW-0812">Transmembrane</keyword>
<dbReference type="AlphaFoldDB" id="A0AAD7DSR3"/>
<keyword evidence="1" id="KW-0863">Zinc-finger</keyword>
<dbReference type="EMBL" id="JARKIE010000033">
    <property type="protein sequence ID" value="KAJ7696790.1"/>
    <property type="molecule type" value="Genomic_DNA"/>
</dbReference>
<gene>
    <name evidence="4" type="ORF">B0H17DRAFT_1329094</name>
</gene>
<evidence type="ECO:0000256" key="1">
    <source>
        <dbReference type="PROSITE-ProRule" id="PRU00175"/>
    </source>
</evidence>
<evidence type="ECO:0000313" key="5">
    <source>
        <dbReference type="Proteomes" id="UP001221757"/>
    </source>
</evidence>
<dbReference type="PANTHER" id="PTHR12109">
    <property type="entry name" value="RING FINGER PROTEIN 141-RELATED"/>
    <property type="match status" value="1"/>
</dbReference>
<accession>A0AAD7DSR3</accession>
<dbReference type="InterPro" id="IPR013083">
    <property type="entry name" value="Znf_RING/FYVE/PHD"/>
</dbReference>
<dbReference type="PROSITE" id="PS50089">
    <property type="entry name" value="ZF_RING_2"/>
    <property type="match status" value="1"/>
</dbReference>
<dbReference type="InterPro" id="IPR001841">
    <property type="entry name" value="Znf_RING"/>
</dbReference>
<dbReference type="SUPFAM" id="SSF57850">
    <property type="entry name" value="RING/U-box"/>
    <property type="match status" value="1"/>
</dbReference>
<dbReference type="Gene3D" id="3.30.40.10">
    <property type="entry name" value="Zinc/RING finger domain, C3HC4 (zinc finger)"/>
    <property type="match status" value="1"/>
</dbReference>
<keyword evidence="5" id="KW-1185">Reference proteome</keyword>
<sequence>MNLQTPIYSTTSVYLVFSLWAFTFFFVLFAINGPSNFAEACRTILSGIVFAVVELLPALVLATTITAVFSFTFLTLLAWFSVLVRHDCSDIPYFQAQWTKHAFKLWMVLSEDRYPAVLFRGLDCAMVLLVYLFIYERRKFAKHFKRELAKRLAIEDATAHAQRTAQRSVKQLAEADASLTCLICVDRLTQPYTLAPCGHTFDLECLQTWFRTAHPSPADEELARTLDPRGALYALRRKKFCPLCHTEVVGCPVPTRALQGLGMATPEEREPWKGLFGLWAIESAPRPNMK</sequence>
<feature type="transmembrane region" description="Helical" evidence="2">
    <location>
        <begin position="43"/>
        <end position="76"/>
    </location>
</feature>
<feature type="domain" description="RING-type" evidence="3">
    <location>
        <begin position="181"/>
        <end position="245"/>
    </location>
</feature>
<dbReference type="Proteomes" id="UP001221757">
    <property type="component" value="Unassembled WGS sequence"/>
</dbReference>
<dbReference type="SMART" id="SM00184">
    <property type="entry name" value="RING"/>
    <property type="match status" value="1"/>
</dbReference>
<keyword evidence="1" id="KW-0862">Zinc</keyword>
<evidence type="ECO:0000259" key="3">
    <source>
        <dbReference type="PROSITE" id="PS50089"/>
    </source>
</evidence>
<feature type="transmembrane region" description="Helical" evidence="2">
    <location>
        <begin position="114"/>
        <end position="135"/>
    </location>
</feature>
<evidence type="ECO:0000256" key="2">
    <source>
        <dbReference type="SAM" id="Phobius"/>
    </source>
</evidence>
<comment type="caution">
    <text evidence="4">The sequence shown here is derived from an EMBL/GenBank/DDBJ whole genome shotgun (WGS) entry which is preliminary data.</text>
</comment>
<keyword evidence="2" id="KW-0472">Membrane</keyword>
<keyword evidence="1" id="KW-0479">Metal-binding</keyword>
<proteinExistence type="predicted"/>
<name>A0AAD7DSR3_MYCRO</name>
<evidence type="ECO:0000313" key="4">
    <source>
        <dbReference type="EMBL" id="KAJ7696790.1"/>
    </source>
</evidence>
<dbReference type="InterPro" id="IPR047126">
    <property type="entry name" value="RNF141-like"/>
</dbReference>
<organism evidence="4 5">
    <name type="scientific">Mycena rosella</name>
    <name type="common">Pink bonnet</name>
    <name type="synonym">Agaricus rosellus</name>
    <dbReference type="NCBI Taxonomy" id="1033263"/>
    <lineage>
        <taxon>Eukaryota</taxon>
        <taxon>Fungi</taxon>
        <taxon>Dikarya</taxon>
        <taxon>Basidiomycota</taxon>
        <taxon>Agaricomycotina</taxon>
        <taxon>Agaricomycetes</taxon>
        <taxon>Agaricomycetidae</taxon>
        <taxon>Agaricales</taxon>
        <taxon>Marasmiineae</taxon>
        <taxon>Mycenaceae</taxon>
        <taxon>Mycena</taxon>
    </lineage>
</organism>
<dbReference type="Pfam" id="PF13923">
    <property type="entry name" value="zf-C3HC4_2"/>
    <property type="match status" value="1"/>
</dbReference>
<reference evidence="4" key="1">
    <citation type="submission" date="2023-03" db="EMBL/GenBank/DDBJ databases">
        <title>Massive genome expansion in bonnet fungi (Mycena s.s.) driven by repeated elements and novel gene families across ecological guilds.</title>
        <authorList>
            <consortium name="Lawrence Berkeley National Laboratory"/>
            <person name="Harder C.B."/>
            <person name="Miyauchi S."/>
            <person name="Viragh M."/>
            <person name="Kuo A."/>
            <person name="Thoen E."/>
            <person name="Andreopoulos B."/>
            <person name="Lu D."/>
            <person name="Skrede I."/>
            <person name="Drula E."/>
            <person name="Henrissat B."/>
            <person name="Morin E."/>
            <person name="Kohler A."/>
            <person name="Barry K."/>
            <person name="LaButti K."/>
            <person name="Morin E."/>
            <person name="Salamov A."/>
            <person name="Lipzen A."/>
            <person name="Mereny Z."/>
            <person name="Hegedus B."/>
            <person name="Baldrian P."/>
            <person name="Stursova M."/>
            <person name="Weitz H."/>
            <person name="Taylor A."/>
            <person name="Grigoriev I.V."/>
            <person name="Nagy L.G."/>
            <person name="Martin F."/>
            <person name="Kauserud H."/>
        </authorList>
    </citation>
    <scope>NUCLEOTIDE SEQUENCE</scope>
    <source>
        <strain evidence="4">CBHHK067</strain>
    </source>
</reference>
<dbReference type="GO" id="GO:0008270">
    <property type="term" value="F:zinc ion binding"/>
    <property type="evidence" value="ECO:0007669"/>
    <property type="project" value="UniProtKB-KW"/>
</dbReference>